<evidence type="ECO:0000256" key="2">
    <source>
        <dbReference type="ARBA" id="ARBA00022737"/>
    </source>
</evidence>
<evidence type="ECO:0000256" key="1">
    <source>
        <dbReference type="ARBA" id="ARBA00022679"/>
    </source>
</evidence>
<name>A0A0S3TGE6_9STRE</name>
<dbReference type="EMBL" id="LC060257">
    <property type="protein sequence ID" value="BAU04097.1"/>
    <property type="molecule type" value="Genomic_DNA"/>
</dbReference>
<dbReference type="EMBL" id="LC060255">
    <property type="protein sequence ID" value="BAU04060.1"/>
    <property type="molecule type" value="Genomic_DNA"/>
</dbReference>
<dbReference type="Gene3D" id="2.160.10.10">
    <property type="entry name" value="Hexapeptide repeat proteins"/>
    <property type="match status" value="1"/>
</dbReference>
<gene>
    <name evidence="4" type="primary">cps2N</name>
</gene>
<proteinExistence type="predicted"/>
<reference evidence="4" key="1">
    <citation type="journal article" date="2015" name="Fish Pathol.">
        <title>Structure of Genetic Loci for Capsular Polysaccharide Biosynthesis in Streptococcus parauberis isolated from Japanese flounder.</title>
        <authorList>
            <person name="Tu C."/>
            <person name="Suga K."/>
            <person name="Kanai K."/>
        </authorList>
    </citation>
    <scope>NUCLEOTIDE SEQUENCE</scope>
    <source>
        <strain evidence="3">NUF1032</strain>
        <strain evidence="4">NUF1095</strain>
    </source>
</reference>
<organism evidence="4">
    <name type="scientific">Streptococcus parauberis</name>
    <dbReference type="NCBI Taxonomy" id="1348"/>
    <lineage>
        <taxon>Bacteria</taxon>
        <taxon>Bacillati</taxon>
        <taxon>Bacillota</taxon>
        <taxon>Bacilli</taxon>
        <taxon>Lactobacillales</taxon>
        <taxon>Streptococcaceae</taxon>
        <taxon>Streptococcus</taxon>
    </lineage>
</organism>
<dbReference type="CDD" id="cd03349">
    <property type="entry name" value="LbH_XAT"/>
    <property type="match status" value="1"/>
</dbReference>
<dbReference type="InterPro" id="IPR011004">
    <property type="entry name" value="Trimer_LpxA-like_sf"/>
</dbReference>
<dbReference type="GO" id="GO:0016740">
    <property type="term" value="F:transferase activity"/>
    <property type="evidence" value="ECO:0007669"/>
    <property type="project" value="UniProtKB-KW"/>
</dbReference>
<dbReference type="PANTHER" id="PTHR43300">
    <property type="entry name" value="ACETYLTRANSFERASE"/>
    <property type="match status" value="1"/>
</dbReference>
<dbReference type="PROSITE" id="PS00101">
    <property type="entry name" value="HEXAPEP_TRANSFERASES"/>
    <property type="match status" value="1"/>
</dbReference>
<dbReference type="Pfam" id="PF00132">
    <property type="entry name" value="Hexapep"/>
    <property type="match status" value="1"/>
</dbReference>
<evidence type="ECO:0000313" key="4">
    <source>
        <dbReference type="EMBL" id="BAU04097.1"/>
    </source>
</evidence>
<protein>
    <submittedName>
        <fullName evidence="4">Acetyltransferase</fullName>
    </submittedName>
</protein>
<dbReference type="InterPro" id="IPR050179">
    <property type="entry name" value="Trans_hexapeptide_repeat"/>
</dbReference>
<accession>A0A0S3TGE6</accession>
<dbReference type="RefSeq" id="WP_037621899.1">
    <property type="nucleotide sequence ID" value="NZ_CP104046.1"/>
</dbReference>
<evidence type="ECO:0000313" key="3">
    <source>
        <dbReference type="EMBL" id="BAU04060.1"/>
    </source>
</evidence>
<dbReference type="InterPro" id="IPR001451">
    <property type="entry name" value="Hexapep"/>
</dbReference>
<keyword evidence="2" id="KW-0677">Repeat</keyword>
<dbReference type="SUPFAM" id="SSF51161">
    <property type="entry name" value="Trimeric LpxA-like enzymes"/>
    <property type="match status" value="1"/>
</dbReference>
<dbReference type="PANTHER" id="PTHR43300:SF11">
    <property type="entry name" value="ACETYLTRANSFERASE RV3034C-RELATED"/>
    <property type="match status" value="1"/>
</dbReference>
<keyword evidence="1 4" id="KW-0808">Transferase</keyword>
<dbReference type="InterPro" id="IPR018357">
    <property type="entry name" value="Hexapep_transf_CS"/>
</dbReference>
<dbReference type="AlphaFoldDB" id="A0A0S3TGE6"/>
<sequence length="214" mass="23979">MIKVILNRLRKILNQREWRRLNSNNKAVLGSVSNYNLISVGNNSYGVLNVINHSDNYELKIGNFCSIATNVQFIVCGEHRTDTVSTFPLKVHFMGEKFEAFSNGNIIVEDDVWIGTNAIIMSGVTLGKGSIIAAGSVVTKSVPAYTIVGGIPAKVIKERFSEEIKQLLMELDFSKLTDEFIKNNIDLLYSDLENKDNQIALRNLVNELNKKEIK</sequence>